<evidence type="ECO:0000313" key="4">
    <source>
        <dbReference type="EMBL" id="CCA74396.1"/>
    </source>
</evidence>
<gene>
    <name evidence="4" type="ORF">PIIN_08348</name>
</gene>
<sequence>MFKPIFPLIAALLLSAFLVNAAPIPIDGKLARRTPPLGKFKESDLRKQEVLFGDLGNGILKHEPVSNVYEEYYKRGIQGTASPGHIGTSKGLFDLPVNVEIMGTGLILLYPYPRISHRLCSGDQPRKAVPSGSSTGSREAVELRDSHPPRYTGKGLHKALSSGRV</sequence>
<organism evidence="4 5">
    <name type="scientific">Serendipita indica (strain DSM 11827)</name>
    <name type="common">Root endophyte fungus</name>
    <name type="synonym">Piriformospora indica</name>
    <dbReference type="NCBI Taxonomy" id="1109443"/>
    <lineage>
        <taxon>Eukaryota</taxon>
        <taxon>Fungi</taxon>
        <taxon>Dikarya</taxon>
        <taxon>Basidiomycota</taxon>
        <taxon>Agaricomycotina</taxon>
        <taxon>Agaricomycetes</taxon>
        <taxon>Sebacinales</taxon>
        <taxon>Serendipitaceae</taxon>
        <taxon>Serendipita</taxon>
    </lineage>
</organism>
<accession>G4TSV3</accession>
<dbReference type="HOGENOM" id="CLU_1611436_0_0_1"/>
<dbReference type="InterPro" id="IPR029017">
    <property type="entry name" value="Enolase-like_N"/>
</dbReference>
<feature type="domain" description="Enolase N-terminal" evidence="3">
    <location>
        <begin position="122"/>
        <end position="161"/>
    </location>
</feature>
<dbReference type="InterPro" id="IPR020811">
    <property type="entry name" value="Enolase_N"/>
</dbReference>
<feature type="signal peptide" evidence="2">
    <location>
        <begin position="1"/>
        <end position="21"/>
    </location>
</feature>
<dbReference type="AlphaFoldDB" id="G4TSV3"/>
<keyword evidence="2" id="KW-0732">Signal</keyword>
<evidence type="ECO:0000256" key="2">
    <source>
        <dbReference type="SAM" id="SignalP"/>
    </source>
</evidence>
<keyword evidence="5" id="KW-1185">Reference proteome</keyword>
<dbReference type="Gene3D" id="3.30.390.10">
    <property type="entry name" value="Enolase-like, N-terminal domain"/>
    <property type="match status" value="1"/>
</dbReference>
<dbReference type="Pfam" id="PF03952">
    <property type="entry name" value="Enolase_N"/>
    <property type="match status" value="1"/>
</dbReference>
<comment type="caution">
    <text evidence="4">The sequence shown here is derived from an EMBL/GenBank/DDBJ whole genome shotgun (WGS) entry which is preliminary data.</text>
</comment>
<reference evidence="4 5" key="1">
    <citation type="journal article" date="2011" name="PLoS Pathog.">
        <title>Endophytic Life Strategies Decoded by Genome and Transcriptome Analyses of the Mutualistic Root Symbiont Piriformospora indica.</title>
        <authorList>
            <person name="Zuccaro A."/>
            <person name="Lahrmann U."/>
            <person name="Guldener U."/>
            <person name="Langen G."/>
            <person name="Pfiffi S."/>
            <person name="Biedenkopf D."/>
            <person name="Wong P."/>
            <person name="Samans B."/>
            <person name="Grimm C."/>
            <person name="Basiewicz M."/>
            <person name="Murat C."/>
            <person name="Martin F."/>
            <person name="Kogel K.H."/>
        </authorList>
    </citation>
    <scope>NUCLEOTIDE SEQUENCE [LARGE SCALE GENOMIC DNA]</scope>
    <source>
        <strain evidence="4 5">DSM 11827</strain>
    </source>
</reference>
<dbReference type="Proteomes" id="UP000007148">
    <property type="component" value="Unassembled WGS sequence"/>
</dbReference>
<feature type="compositionally biased region" description="Basic and acidic residues" evidence="1">
    <location>
        <begin position="139"/>
        <end position="148"/>
    </location>
</feature>
<evidence type="ECO:0000256" key="1">
    <source>
        <dbReference type="SAM" id="MobiDB-lite"/>
    </source>
</evidence>
<proteinExistence type="predicted"/>
<evidence type="ECO:0000313" key="5">
    <source>
        <dbReference type="Proteomes" id="UP000007148"/>
    </source>
</evidence>
<dbReference type="InParanoid" id="G4TSV3"/>
<evidence type="ECO:0000259" key="3">
    <source>
        <dbReference type="Pfam" id="PF03952"/>
    </source>
</evidence>
<dbReference type="EMBL" id="CAFZ01000309">
    <property type="protein sequence ID" value="CCA74396.1"/>
    <property type="molecule type" value="Genomic_DNA"/>
</dbReference>
<feature type="chain" id="PRO_5003468854" description="Enolase N-terminal domain-containing protein" evidence="2">
    <location>
        <begin position="22"/>
        <end position="165"/>
    </location>
</feature>
<protein>
    <recommendedName>
        <fullName evidence="3">Enolase N-terminal domain-containing protein</fullName>
    </recommendedName>
</protein>
<feature type="region of interest" description="Disordered" evidence="1">
    <location>
        <begin position="122"/>
        <end position="165"/>
    </location>
</feature>
<dbReference type="SUPFAM" id="SSF54826">
    <property type="entry name" value="Enolase N-terminal domain-like"/>
    <property type="match status" value="1"/>
</dbReference>
<name>G4TSV3_SERID</name>